<proteinExistence type="predicted"/>
<organism evidence="2 3">
    <name type="scientific">Miscanthus lutarioriparius</name>
    <dbReference type="NCBI Taxonomy" id="422564"/>
    <lineage>
        <taxon>Eukaryota</taxon>
        <taxon>Viridiplantae</taxon>
        <taxon>Streptophyta</taxon>
        <taxon>Embryophyta</taxon>
        <taxon>Tracheophyta</taxon>
        <taxon>Spermatophyta</taxon>
        <taxon>Magnoliopsida</taxon>
        <taxon>Liliopsida</taxon>
        <taxon>Poales</taxon>
        <taxon>Poaceae</taxon>
        <taxon>PACMAD clade</taxon>
        <taxon>Panicoideae</taxon>
        <taxon>Andropogonodae</taxon>
        <taxon>Andropogoneae</taxon>
        <taxon>Saccharinae</taxon>
        <taxon>Miscanthus</taxon>
    </lineage>
</organism>
<feature type="chain" id="PRO_5032268262" evidence="1">
    <location>
        <begin position="25"/>
        <end position="161"/>
    </location>
</feature>
<name>A0A811S2P0_9POAL</name>
<accession>A0A811S2P0</accession>
<evidence type="ECO:0000313" key="2">
    <source>
        <dbReference type="EMBL" id="CAD6336562.1"/>
    </source>
</evidence>
<reference evidence="2" key="1">
    <citation type="submission" date="2020-10" db="EMBL/GenBank/DDBJ databases">
        <authorList>
            <person name="Han B."/>
            <person name="Lu T."/>
            <person name="Zhao Q."/>
            <person name="Huang X."/>
            <person name="Zhao Y."/>
        </authorList>
    </citation>
    <scope>NUCLEOTIDE SEQUENCE</scope>
</reference>
<feature type="signal peptide" evidence="1">
    <location>
        <begin position="1"/>
        <end position="24"/>
    </location>
</feature>
<keyword evidence="3" id="KW-1185">Reference proteome</keyword>
<evidence type="ECO:0000313" key="3">
    <source>
        <dbReference type="Proteomes" id="UP000604825"/>
    </source>
</evidence>
<dbReference type="Proteomes" id="UP000604825">
    <property type="component" value="Unassembled WGS sequence"/>
</dbReference>
<sequence>MAPAALHLLLAILCLGSRHARVAAAGQPPFVKNPSNNQPMQDESKLFLHAIFSNRPPKYYNNVFFSQIAHKSIHLAQSMKSNVGQAKGSSKIMRNSIEKLILRVSMYKCNAFGIISSSRKRTGQQWCSTLPSQKYVKKLIQSRQAEAVPRGAADLPENQVG</sequence>
<dbReference type="EMBL" id="CAJGYO010000018">
    <property type="protein sequence ID" value="CAD6336562.1"/>
    <property type="molecule type" value="Genomic_DNA"/>
</dbReference>
<evidence type="ECO:0000256" key="1">
    <source>
        <dbReference type="SAM" id="SignalP"/>
    </source>
</evidence>
<gene>
    <name evidence="2" type="ORF">NCGR_LOCUS60660</name>
</gene>
<protein>
    <submittedName>
        <fullName evidence="2">Uncharacterized protein</fullName>
    </submittedName>
</protein>
<dbReference type="AlphaFoldDB" id="A0A811S2P0"/>
<comment type="caution">
    <text evidence="2">The sequence shown here is derived from an EMBL/GenBank/DDBJ whole genome shotgun (WGS) entry which is preliminary data.</text>
</comment>
<keyword evidence="1" id="KW-0732">Signal</keyword>